<dbReference type="EMBL" id="UGYZ01000002">
    <property type="protein sequence ID" value="SUI98683.1"/>
    <property type="molecule type" value="Genomic_DNA"/>
</dbReference>
<organism evidence="2 3">
    <name type="scientific">Sporosarcina pasteurii</name>
    <name type="common">Bacillus pasteurii</name>
    <dbReference type="NCBI Taxonomy" id="1474"/>
    <lineage>
        <taxon>Bacteria</taxon>
        <taxon>Bacillati</taxon>
        <taxon>Bacillota</taxon>
        <taxon>Bacilli</taxon>
        <taxon>Bacillales</taxon>
        <taxon>Caryophanaceae</taxon>
        <taxon>Sporosarcina</taxon>
    </lineage>
</organism>
<dbReference type="RefSeq" id="WP_166739563.1">
    <property type="nucleotide sequence ID" value="NZ_CP038012.1"/>
</dbReference>
<feature type="transmembrane region" description="Helical" evidence="1">
    <location>
        <begin position="12"/>
        <end position="28"/>
    </location>
</feature>
<name>A0A380BBF9_SPOPA</name>
<keyword evidence="1" id="KW-1133">Transmembrane helix</keyword>
<gene>
    <name evidence="2" type="ORF">NCTC4822_00216</name>
</gene>
<accession>A0A380BBF9</accession>
<keyword evidence="3" id="KW-1185">Reference proteome</keyword>
<sequence length="45" mass="5582">MFNLPAETFWLIVPWPFIWVGFALVMYFKMKREDDEELNEEKIQE</sequence>
<dbReference type="AlphaFoldDB" id="A0A380BBF9"/>
<evidence type="ECO:0000256" key="1">
    <source>
        <dbReference type="SAM" id="Phobius"/>
    </source>
</evidence>
<keyword evidence="1" id="KW-0472">Membrane</keyword>
<evidence type="ECO:0000313" key="2">
    <source>
        <dbReference type="EMBL" id="SUI98683.1"/>
    </source>
</evidence>
<protein>
    <submittedName>
        <fullName evidence="2">Uncharacterized protein</fullName>
    </submittedName>
</protein>
<evidence type="ECO:0000313" key="3">
    <source>
        <dbReference type="Proteomes" id="UP000254519"/>
    </source>
</evidence>
<proteinExistence type="predicted"/>
<keyword evidence="1" id="KW-0812">Transmembrane</keyword>
<dbReference type="Proteomes" id="UP000254519">
    <property type="component" value="Unassembled WGS sequence"/>
</dbReference>
<reference evidence="2 3" key="1">
    <citation type="submission" date="2018-06" db="EMBL/GenBank/DDBJ databases">
        <authorList>
            <consortium name="Pathogen Informatics"/>
            <person name="Doyle S."/>
        </authorList>
    </citation>
    <scope>NUCLEOTIDE SEQUENCE [LARGE SCALE GENOMIC DNA]</scope>
    <source>
        <strain evidence="3">ATCC 11859 / DSM 33 / NCIB 8841 / NCTC 4822</strain>
    </source>
</reference>